<evidence type="ECO:0008006" key="3">
    <source>
        <dbReference type="Google" id="ProtNLM"/>
    </source>
</evidence>
<dbReference type="EMBL" id="SOEO01000002">
    <property type="protein sequence ID" value="TDX84605.1"/>
    <property type="molecule type" value="Genomic_DNA"/>
</dbReference>
<evidence type="ECO:0000313" key="1">
    <source>
        <dbReference type="EMBL" id="TDX84605.1"/>
    </source>
</evidence>
<dbReference type="AlphaFoldDB" id="A0A4R8I819"/>
<sequence length="276" mass="32276">MDTFEFLKSITSLTDKINKSIYPFKTNEWQPRINLGIEFNQLSKSMSYNKNHLQNHLFQLSNTTNLGYELNKTIFNQLNNNIGIIINNGILDKINSVGYWGNIAKLSLLNITQVSTYEEDIADSQIISNNIEVINQTIEEIEKNPIEFFNNLVIFIKTYIDKNPSVKYTARFILFFISLYITALITNEMSKNSDEKPTVNNITINNYYNKDNEKFKINCKFIDLKNFPRDNSKSLHRLVNNDRLIVLKDSLKWAFVIKENSIETGWIRKEHLKIVK</sequence>
<dbReference type="Proteomes" id="UP000295313">
    <property type="component" value="Unassembled WGS sequence"/>
</dbReference>
<dbReference type="RefSeq" id="WP_133944601.1">
    <property type="nucleotide sequence ID" value="NZ_SOEO01000002.1"/>
</dbReference>
<accession>A0A4R8I819</accession>
<proteinExistence type="predicted"/>
<comment type="caution">
    <text evidence="1">The sequence shown here is derived from an EMBL/GenBank/DDBJ whole genome shotgun (WGS) entry which is preliminary data.</text>
</comment>
<gene>
    <name evidence="1" type="ORF">B0I22_2234</name>
</gene>
<organism evidence="1 2">
    <name type="scientific">Epilithonimonas xixisoli</name>
    <dbReference type="NCBI Taxonomy" id="1476462"/>
    <lineage>
        <taxon>Bacteria</taxon>
        <taxon>Pseudomonadati</taxon>
        <taxon>Bacteroidota</taxon>
        <taxon>Flavobacteriia</taxon>
        <taxon>Flavobacteriales</taxon>
        <taxon>Weeksellaceae</taxon>
        <taxon>Chryseobacterium group</taxon>
        <taxon>Epilithonimonas</taxon>
    </lineage>
</organism>
<evidence type="ECO:0000313" key="2">
    <source>
        <dbReference type="Proteomes" id="UP000295313"/>
    </source>
</evidence>
<keyword evidence="2" id="KW-1185">Reference proteome</keyword>
<protein>
    <recommendedName>
        <fullName evidence="3">SH3 domain-containing protein</fullName>
    </recommendedName>
</protein>
<name>A0A4R8I819_9FLAO</name>
<reference evidence="1 2" key="1">
    <citation type="submission" date="2019-03" db="EMBL/GenBank/DDBJ databases">
        <title>Genomic Encyclopedia of Type Strains, Phase III (KMG-III): the genomes of soil and plant-associated and newly described type strains.</title>
        <authorList>
            <person name="Whitman W."/>
        </authorList>
    </citation>
    <scope>NUCLEOTIDE SEQUENCE [LARGE SCALE GENOMIC DNA]</scope>
    <source>
        <strain evidence="1 2">CGMCC 1.12802</strain>
    </source>
</reference>
<dbReference type="OrthoDB" id="10000222at2"/>